<evidence type="ECO:0000256" key="1">
    <source>
        <dbReference type="SAM" id="MobiDB-lite"/>
    </source>
</evidence>
<reference evidence="3 4" key="1">
    <citation type="journal article" date="2015" name="Plant Cell">
        <title>Oil accumulation by the oleaginous diatom Fistulifera solaris as revealed by the genome and transcriptome.</title>
        <authorList>
            <person name="Tanaka T."/>
            <person name="Maeda Y."/>
            <person name="Veluchamy A."/>
            <person name="Tanaka M."/>
            <person name="Abida H."/>
            <person name="Marechal E."/>
            <person name="Bowler C."/>
            <person name="Muto M."/>
            <person name="Sunaga Y."/>
            <person name="Tanaka M."/>
            <person name="Yoshino T."/>
            <person name="Taniguchi T."/>
            <person name="Fukuda Y."/>
            <person name="Nemoto M."/>
            <person name="Matsumoto M."/>
            <person name="Wong P.S."/>
            <person name="Aburatani S."/>
            <person name="Fujibuchi W."/>
        </authorList>
    </citation>
    <scope>NUCLEOTIDE SEQUENCE [LARGE SCALE GENOMIC DNA]</scope>
    <source>
        <strain evidence="3 4">JPCC DA0580</strain>
    </source>
</reference>
<gene>
    <name evidence="3" type="ORF">FisN_9Hh237</name>
</gene>
<protein>
    <recommendedName>
        <fullName evidence="2">Protein kinase domain-containing protein</fullName>
    </recommendedName>
</protein>
<dbReference type="OrthoDB" id="194690at2759"/>
<dbReference type="GO" id="GO:0004674">
    <property type="term" value="F:protein serine/threonine kinase activity"/>
    <property type="evidence" value="ECO:0007669"/>
    <property type="project" value="TreeGrafter"/>
</dbReference>
<feature type="compositionally biased region" description="Polar residues" evidence="1">
    <location>
        <begin position="152"/>
        <end position="171"/>
    </location>
</feature>
<dbReference type="SUPFAM" id="SSF56112">
    <property type="entry name" value="Protein kinase-like (PK-like)"/>
    <property type="match status" value="1"/>
</dbReference>
<sequence>MDASQSSLDYKHQDELLIDDFDFEVSTSETAWAKFVGESSSPPNPKRKAFGKFVRSHSVPLHDVTSTEIIPPSFETTKPRILEQPPRPSKNVRSMSMFELSPGFDDDDTCTPVRCLSQNDEDVYKYFHGSATARSSSLFRSSSTSLRRCSSLNHPSSPSNDENHQWLNRNIETPEERDRKKIRARRHSIQGHIEPLSERITSKVRTLQPLDLDDFQFLDEAEMTPDRSMSSSRKRGVCGTPIEADMSLTSSMIRRRSLVLIPEDSQNLPTLPLIQKDSIRNQEIESEEEDDDEDSRHTSFQSSPDEIEKMLEEDNGIDRCNEPESILNNMTTFDDLKYLLKMLQNQSKMPISFGTNSWTVTPRSSWPQSRSRDFIQWARVQFGFACHSIDGSTSYLQIQKTHGRPLIQQLEAAVQLYETRELLPKEDDRMKESPLFSRTERKSQSLFVRSSLPSPMTLNSPAAASTLPCSETDELVAGLNQLSVHDSKLLRTVTLEPRDQPILTKLRVSLENHAPTNDLIQSLHGNASARPPRPSIGYDCCNILQPERLSVGTTHDCGTNELFGTPMNQDACWGSRPLPGRDWGCSEACNEEVIAKLACIVDQREADMNRDSTTSSMSLSSRSSNLAFDLGACVDDVVTEETDPSVRDSTDDDVGELITERNNRRRRASLIKNARMSLFLKASEQDNNRLSNHKPVIWSRRSCTMGIMNNDLNTLGHPQFPDEMLPESQEDLFENQTALVHIFSFLSQKDLMTTLSTICTSWSDAATNAMVKLMRSSLDFLDDEEDFDDTFSSALSSLSLERSWEYLTGLFPWGRFLSYGAFKNVYRVHNTVTNHTEAISVMDINKIIDKKTILAELSVSAMLSSLTRRAVCPNFITIRGVFSCPHPPAPTHWGTMTKKAPLGEFFVPGQKYKPPRKPKQSHSGRYVYIRMELCNEGDAEDFLKRQPDEMVDTNLAQAITFQTAFALHAAADKFSVKHYDMKLLNIFLHAPETKRNLVLRYGLGSHTFAVNMPPDQAYIAKVADYGTANIRPESNGQPVTIAQFTTLENTPPDFMILGDMAKQGHAHDCFGLGLCMLHLFTGHAPYEEILEKVKCPPGFKKRLRNIWENENNNDYKIIRSVILTDVYKDEAGNVIDGEPDETLYDTLYRFLVLFGIPDVQFESKRCPKVWKAIQEAFVLSPPHKSGKPARSTQSDKSAYRRHCNSYSVLNGNNKYIARARKRLESMNGGMELLFKLCSFDPSTRATALEVLNSPFMANLAENEGSTYHPDDTVHSFTSFSTHR</sequence>
<dbReference type="InParanoid" id="A0A1Z5JB09"/>
<dbReference type="PROSITE" id="PS00108">
    <property type="entry name" value="PROTEIN_KINASE_ST"/>
    <property type="match status" value="1"/>
</dbReference>
<evidence type="ECO:0000313" key="4">
    <source>
        <dbReference type="Proteomes" id="UP000198406"/>
    </source>
</evidence>
<name>A0A1Z5JB09_FISSO</name>
<feature type="domain" description="Protein kinase" evidence="2">
    <location>
        <begin position="811"/>
        <end position="1256"/>
    </location>
</feature>
<accession>A0A1Z5JB09</accession>
<organism evidence="3 4">
    <name type="scientific">Fistulifera solaris</name>
    <name type="common">Oleaginous diatom</name>
    <dbReference type="NCBI Taxonomy" id="1519565"/>
    <lineage>
        <taxon>Eukaryota</taxon>
        <taxon>Sar</taxon>
        <taxon>Stramenopiles</taxon>
        <taxon>Ochrophyta</taxon>
        <taxon>Bacillariophyta</taxon>
        <taxon>Bacillariophyceae</taxon>
        <taxon>Bacillariophycidae</taxon>
        <taxon>Naviculales</taxon>
        <taxon>Naviculaceae</taxon>
        <taxon>Fistulifera</taxon>
    </lineage>
</organism>
<dbReference type="EMBL" id="BDSP01000036">
    <property type="protein sequence ID" value="GAX11146.1"/>
    <property type="molecule type" value="Genomic_DNA"/>
</dbReference>
<dbReference type="PANTHER" id="PTHR44167">
    <property type="entry name" value="OVARIAN-SPECIFIC SERINE/THREONINE-PROTEIN KINASE LOK-RELATED"/>
    <property type="match status" value="1"/>
</dbReference>
<feature type="region of interest" description="Disordered" evidence="1">
    <location>
        <begin position="149"/>
        <end position="180"/>
    </location>
</feature>
<dbReference type="Pfam" id="PF00069">
    <property type="entry name" value="Pkinase"/>
    <property type="match status" value="1"/>
</dbReference>
<dbReference type="PANTHER" id="PTHR44167:SF24">
    <property type="entry name" value="SERINE_THREONINE-PROTEIN KINASE CHK2"/>
    <property type="match status" value="1"/>
</dbReference>
<dbReference type="InterPro" id="IPR000719">
    <property type="entry name" value="Prot_kinase_dom"/>
</dbReference>
<feature type="region of interest" description="Disordered" evidence="1">
    <location>
        <begin position="271"/>
        <end position="307"/>
    </location>
</feature>
<dbReference type="InterPro" id="IPR008271">
    <property type="entry name" value="Ser/Thr_kinase_AS"/>
</dbReference>
<evidence type="ECO:0000313" key="3">
    <source>
        <dbReference type="EMBL" id="GAX11146.1"/>
    </source>
</evidence>
<feature type="compositionally biased region" description="Acidic residues" evidence="1">
    <location>
        <begin position="284"/>
        <end position="293"/>
    </location>
</feature>
<comment type="caution">
    <text evidence="3">The sequence shown here is derived from an EMBL/GenBank/DDBJ whole genome shotgun (WGS) entry which is preliminary data.</text>
</comment>
<dbReference type="GO" id="GO:0005634">
    <property type="term" value="C:nucleus"/>
    <property type="evidence" value="ECO:0007669"/>
    <property type="project" value="TreeGrafter"/>
</dbReference>
<dbReference type="Gene3D" id="1.10.510.10">
    <property type="entry name" value="Transferase(Phosphotransferase) domain 1"/>
    <property type="match status" value="1"/>
</dbReference>
<evidence type="ECO:0000259" key="2">
    <source>
        <dbReference type="PROSITE" id="PS50011"/>
    </source>
</evidence>
<dbReference type="GO" id="GO:0044773">
    <property type="term" value="P:mitotic DNA damage checkpoint signaling"/>
    <property type="evidence" value="ECO:0007669"/>
    <property type="project" value="TreeGrafter"/>
</dbReference>
<keyword evidence="4" id="KW-1185">Reference proteome</keyword>
<dbReference type="SMART" id="SM00220">
    <property type="entry name" value="S_TKc"/>
    <property type="match status" value="1"/>
</dbReference>
<dbReference type="InterPro" id="IPR011009">
    <property type="entry name" value="Kinase-like_dom_sf"/>
</dbReference>
<dbReference type="PROSITE" id="PS50011">
    <property type="entry name" value="PROTEIN_KINASE_DOM"/>
    <property type="match status" value="1"/>
</dbReference>
<dbReference type="GO" id="GO:0005524">
    <property type="term" value="F:ATP binding"/>
    <property type="evidence" value="ECO:0007669"/>
    <property type="project" value="InterPro"/>
</dbReference>
<proteinExistence type="predicted"/>
<dbReference type="Proteomes" id="UP000198406">
    <property type="component" value="Unassembled WGS sequence"/>
</dbReference>